<evidence type="ECO:0000313" key="15">
    <source>
        <dbReference type="EMBL" id="TKR82993.1"/>
    </source>
</evidence>
<evidence type="ECO:0000313" key="16">
    <source>
        <dbReference type="Proteomes" id="UP000298663"/>
    </source>
</evidence>
<keyword evidence="2" id="KW-0963">Cytoplasm</keyword>
<dbReference type="SUPFAM" id="SSF52540">
    <property type="entry name" value="P-loop containing nucleoside triphosphate hydrolases"/>
    <property type="match status" value="1"/>
</dbReference>
<dbReference type="FunFam" id="3.40.850.10:FF:000019">
    <property type="entry name" value="Kinesin-like protein KIN-5D"/>
    <property type="match status" value="1"/>
</dbReference>
<dbReference type="GO" id="GO:0007018">
    <property type="term" value="P:microtubule-based movement"/>
    <property type="evidence" value="ECO:0007669"/>
    <property type="project" value="InterPro"/>
</dbReference>
<reference evidence="15 16" key="2">
    <citation type="journal article" date="2019" name="G3 (Bethesda)">
        <title>Hybrid Assembly of the Genome of the Entomopathogenic Nematode Steinernema carpocapsae Identifies the X-Chromosome.</title>
        <authorList>
            <person name="Serra L."/>
            <person name="Macchietto M."/>
            <person name="Macias-Munoz A."/>
            <person name="McGill C.J."/>
            <person name="Rodriguez I.M."/>
            <person name="Rodriguez B."/>
            <person name="Murad R."/>
            <person name="Mortazavi A."/>
        </authorList>
    </citation>
    <scope>NUCLEOTIDE SEQUENCE [LARGE SCALE GENOMIC DNA]</scope>
    <source>
        <strain evidence="15 16">ALL</strain>
    </source>
</reference>
<dbReference type="GO" id="GO:0051231">
    <property type="term" value="P:spindle elongation"/>
    <property type="evidence" value="ECO:0007669"/>
    <property type="project" value="TreeGrafter"/>
</dbReference>
<feature type="compositionally biased region" description="Acidic residues" evidence="13">
    <location>
        <begin position="841"/>
        <end position="851"/>
    </location>
</feature>
<dbReference type="PROSITE" id="PS00411">
    <property type="entry name" value="KINESIN_MOTOR_1"/>
    <property type="match status" value="1"/>
</dbReference>
<feature type="compositionally biased region" description="Basic and acidic residues" evidence="13">
    <location>
        <begin position="852"/>
        <end position="867"/>
    </location>
</feature>
<feature type="coiled-coil region" evidence="12">
    <location>
        <begin position="347"/>
        <end position="415"/>
    </location>
</feature>
<dbReference type="Pfam" id="PF00225">
    <property type="entry name" value="Kinesin"/>
    <property type="match status" value="1"/>
</dbReference>
<dbReference type="GO" id="GO:0007052">
    <property type="term" value="P:mitotic spindle organization"/>
    <property type="evidence" value="ECO:0007669"/>
    <property type="project" value="TreeGrafter"/>
</dbReference>
<protein>
    <recommendedName>
        <fullName evidence="11">Kinesin-like protein</fullName>
    </recommendedName>
</protein>
<dbReference type="InterPro" id="IPR027417">
    <property type="entry name" value="P-loop_NTPase"/>
</dbReference>
<dbReference type="Proteomes" id="UP000298663">
    <property type="component" value="Unassembled WGS sequence"/>
</dbReference>
<dbReference type="GO" id="GO:0005874">
    <property type="term" value="C:microtubule"/>
    <property type="evidence" value="ECO:0007669"/>
    <property type="project" value="UniProtKB-KW"/>
</dbReference>
<dbReference type="GO" id="GO:0005524">
    <property type="term" value="F:ATP binding"/>
    <property type="evidence" value="ECO:0007669"/>
    <property type="project" value="UniProtKB-UniRule"/>
</dbReference>
<evidence type="ECO:0000256" key="6">
    <source>
        <dbReference type="ARBA" id="ARBA00023054"/>
    </source>
</evidence>
<dbReference type="Pfam" id="PF25764">
    <property type="entry name" value="KIF21A_4th"/>
    <property type="match status" value="1"/>
</dbReference>
<evidence type="ECO:0000256" key="9">
    <source>
        <dbReference type="ARBA" id="ARBA00034704"/>
    </source>
</evidence>
<evidence type="ECO:0000256" key="5">
    <source>
        <dbReference type="ARBA" id="ARBA00022840"/>
    </source>
</evidence>
<proteinExistence type="inferred from homology"/>
<dbReference type="GO" id="GO:0008017">
    <property type="term" value="F:microtubule binding"/>
    <property type="evidence" value="ECO:0007669"/>
    <property type="project" value="InterPro"/>
</dbReference>
<evidence type="ECO:0000256" key="8">
    <source>
        <dbReference type="ARBA" id="ARBA00023212"/>
    </source>
</evidence>
<feature type="binding site" evidence="10">
    <location>
        <begin position="95"/>
        <end position="102"/>
    </location>
    <ligand>
        <name>ATP</name>
        <dbReference type="ChEBI" id="CHEBI:30616"/>
    </ligand>
</feature>
<feature type="coiled-coil region" evidence="12">
    <location>
        <begin position="779"/>
        <end position="813"/>
    </location>
</feature>
<dbReference type="PRINTS" id="PR00380">
    <property type="entry name" value="KINESINHEAVY"/>
</dbReference>
<comment type="similarity">
    <text evidence="9">Belongs to the TRAFAC class myosin-kinesin ATPase superfamily. Kinesin family. KIN-5/BimC subfamily.</text>
</comment>
<dbReference type="InterPro" id="IPR001752">
    <property type="entry name" value="Kinesin_motor_dom"/>
</dbReference>
<evidence type="ECO:0000256" key="7">
    <source>
        <dbReference type="ARBA" id="ARBA00023175"/>
    </source>
</evidence>
<dbReference type="Gene3D" id="3.40.850.10">
    <property type="entry name" value="Kinesin motor domain"/>
    <property type="match status" value="1"/>
</dbReference>
<sequence length="914" mass="104537">MDSFEASPYFRSDMACIPVKVCIRVRPLSAKELNQGDKEQLECYNRDQIAVAGRFFTFDRVFGNTSSQDDVYDTCASPLVDNLFKGFHCTILAYGQTGSGKTFTMGTEETTDSVGAPTRGIIPRMVETIFTKIASTEDPSLFNVVASMFEIYDEKVFDLLGHERGESLPIRESSRGVYVQGLSQTSVESLTETMKLLETGCSLRKKGGTAMNEQSSRSHAVFTVVIQKAEESESPSFEAKLHLVDLAGSERLKKTMAEGERKKEGIRINEGLLALGNVISALSEGLKHIPYRNSSITRILQDSLGGNSYTVMIACVSPAESNQEETLSTLRYADRTKKIKNKPVVNIDSNAAALKQLQEENRALKKEILRLKSGGAFVADTDEEADVDDIESAELVAAERRILELEEMCQRSLSENALLVAKLVKIEHHGEDQDESLEINDEMDAEDRQQSMEDCARNVHKINGDVDRLKEMIEERKKEFEDASHQNEKDSARFIESREEIRKLNSEIGKLTEEKDSLMRKLKEVTNTGKVSNQYRQRLKELEKEQSALKQKLREYARYESQKKESDKQLAKARSELESAKKMRVDMVKKLRAESTKFMKMKNALDRATVQIQRAERKREIEVAASKRQHERQMHVLKQKLAESQAASKRLQKQFAKQVKTSRSNLDKNRLPDYCSSELDQAINMWEVTEHIKKQMELKKNLERRRDRSHVDDEELEAIVAEIKAREVEIQRFEQWRSEQPCKPAERWIPCSSSEMCATALQSLFELAEKARIDAIQKNQKLLGVKEELRETKKDLQAAQRELELEKRRAAMEDVLDHKRRSRLMSRPPGMLNTMEVIPGDGEEDEEEDDKNDERFPTPKECRNDKYRSRHVIKRAFMLDTSEDAENDKPKDNWDGGILGDPLHKMPKVKFPEL</sequence>
<organism evidence="15 16">
    <name type="scientific">Steinernema carpocapsae</name>
    <name type="common">Entomopathogenic nematode</name>
    <dbReference type="NCBI Taxonomy" id="34508"/>
    <lineage>
        <taxon>Eukaryota</taxon>
        <taxon>Metazoa</taxon>
        <taxon>Ecdysozoa</taxon>
        <taxon>Nematoda</taxon>
        <taxon>Chromadorea</taxon>
        <taxon>Rhabditida</taxon>
        <taxon>Tylenchina</taxon>
        <taxon>Panagrolaimomorpha</taxon>
        <taxon>Strongyloidoidea</taxon>
        <taxon>Steinernematidae</taxon>
        <taxon>Steinernema</taxon>
    </lineage>
</organism>
<comment type="subcellular location">
    <subcellularLocation>
        <location evidence="1">Cytoplasm</location>
        <location evidence="1">Cytoskeleton</location>
    </subcellularLocation>
</comment>
<dbReference type="EMBL" id="AZBU02000004">
    <property type="protein sequence ID" value="TKR82993.1"/>
    <property type="molecule type" value="Genomic_DNA"/>
</dbReference>
<keyword evidence="7 10" id="KW-0505">Motor protein</keyword>
<dbReference type="GO" id="GO:0003777">
    <property type="term" value="F:microtubule motor activity"/>
    <property type="evidence" value="ECO:0007669"/>
    <property type="project" value="InterPro"/>
</dbReference>
<comment type="caution">
    <text evidence="15">The sequence shown here is derived from an EMBL/GenBank/DDBJ whole genome shotgun (WGS) entry which is preliminary data.</text>
</comment>
<feature type="domain" description="Kinesin motor" evidence="14">
    <location>
        <begin position="18"/>
        <end position="339"/>
    </location>
</feature>
<evidence type="ECO:0000259" key="14">
    <source>
        <dbReference type="PROSITE" id="PS50067"/>
    </source>
</evidence>
<evidence type="ECO:0000256" key="4">
    <source>
        <dbReference type="ARBA" id="ARBA00022741"/>
    </source>
</evidence>
<evidence type="ECO:0000256" key="11">
    <source>
        <dbReference type="RuleBase" id="RU000394"/>
    </source>
</evidence>
<accession>A0A4U5NJS4</accession>
<evidence type="ECO:0000256" key="1">
    <source>
        <dbReference type="ARBA" id="ARBA00004245"/>
    </source>
</evidence>
<dbReference type="GO" id="GO:0005875">
    <property type="term" value="C:microtubule associated complex"/>
    <property type="evidence" value="ECO:0007669"/>
    <property type="project" value="TreeGrafter"/>
</dbReference>
<gene>
    <name evidence="15" type="ORF">L596_016656</name>
</gene>
<dbReference type="PANTHER" id="PTHR47969">
    <property type="entry name" value="CHROMOSOME-ASSOCIATED KINESIN KIF4A-RELATED"/>
    <property type="match status" value="1"/>
</dbReference>
<name>A0A4U5NJS4_STECR</name>
<feature type="coiled-coil region" evidence="12">
    <location>
        <begin position="459"/>
        <end position="654"/>
    </location>
</feature>
<dbReference type="InterPro" id="IPR036961">
    <property type="entry name" value="Kinesin_motor_dom_sf"/>
</dbReference>
<dbReference type="PANTHER" id="PTHR47969:SF15">
    <property type="entry name" value="CHROMOSOME-ASSOCIATED KINESIN KIF4A-RELATED"/>
    <property type="match status" value="1"/>
</dbReference>
<reference evidence="15 16" key="1">
    <citation type="journal article" date="2015" name="Genome Biol.">
        <title>Comparative genomics of Steinernema reveals deeply conserved gene regulatory networks.</title>
        <authorList>
            <person name="Dillman A.R."/>
            <person name="Macchietto M."/>
            <person name="Porter C.F."/>
            <person name="Rogers A."/>
            <person name="Williams B."/>
            <person name="Antoshechkin I."/>
            <person name="Lee M.M."/>
            <person name="Goodwin Z."/>
            <person name="Lu X."/>
            <person name="Lewis E.E."/>
            <person name="Goodrich-Blair H."/>
            <person name="Stock S.P."/>
            <person name="Adams B.J."/>
            <person name="Sternberg P.W."/>
            <person name="Mortazavi A."/>
        </authorList>
    </citation>
    <scope>NUCLEOTIDE SEQUENCE [LARGE SCALE GENOMIC DNA]</scope>
    <source>
        <strain evidence="15 16">ALL</strain>
    </source>
</reference>
<keyword evidence="4 10" id="KW-0547">Nucleotide-binding</keyword>
<dbReference type="OrthoDB" id="3176171at2759"/>
<keyword evidence="3 11" id="KW-0493">Microtubule</keyword>
<dbReference type="STRING" id="34508.A0A4U5NJS4"/>
<keyword evidence="8" id="KW-0206">Cytoskeleton</keyword>
<keyword evidence="5 10" id="KW-0067">ATP-binding</keyword>
<evidence type="ECO:0000256" key="10">
    <source>
        <dbReference type="PROSITE-ProRule" id="PRU00283"/>
    </source>
</evidence>
<dbReference type="AlphaFoldDB" id="A0A4U5NJS4"/>
<evidence type="ECO:0000256" key="3">
    <source>
        <dbReference type="ARBA" id="ARBA00022701"/>
    </source>
</evidence>
<dbReference type="InterPro" id="IPR019821">
    <property type="entry name" value="Kinesin_motor_CS"/>
</dbReference>
<feature type="region of interest" description="Disordered" evidence="13">
    <location>
        <begin position="825"/>
        <end position="914"/>
    </location>
</feature>
<dbReference type="SMART" id="SM00129">
    <property type="entry name" value="KISc"/>
    <property type="match status" value="1"/>
</dbReference>
<dbReference type="PROSITE" id="PS50067">
    <property type="entry name" value="KINESIN_MOTOR_2"/>
    <property type="match status" value="1"/>
</dbReference>
<keyword evidence="16" id="KW-1185">Reference proteome</keyword>
<evidence type="ECO:0000256" key="13">
    <source>
        <dbReference type="SAM" id="MobiDB-lite"/>
    </source>
</evidence>
<keyword evidence="6 12" id="KW-0175">Coiled coil</keyword>
<dbReference type="InterPro" id="IPR027640">
    <property type="entry name" value="Kinesin-like_fam"/>
</dbReference>
<evidence type="ECO:0000256" key="2">
    <source>
        <dbReference type="ARBA" id="ARBA00022490"/>
    </source>
</evidence>
<evidence type="ECO:0000256" key="12">
    <source>
        <dbReference type="SAM" id="Coils"/>
    </source>
</evidence>